<protein>
    <submittedName>
        <fullName evidence="7">DEAD/DEAH box helicase</fullName>
    </submittedName>
</protein>
<evidence type="ECO:0000259" key="6">
    <source>
        <dbReference type="PROSITE" id="PS51194"/>
    </source>
</evidence>
<dbReference type="Pfam" id="PF00271">
    <property type="entry name" value="Helicase_C"/>
    <property type="match status" value="1"/>
</dbReference>
<dbReference type="PROSITE" id="PS51192">
    <property type="entry name" value="HELICASE_ATP_BIND_1"/>
    <property type="match status" value="1"/>
</dbReference>
<proteinExistence type="predicted"/>
<organism evidence="7 8">
    <name type="scientific">Peptostreptococcus equinus</name>
    <dbReference type="NCBI Taxonomy" id="3003601"/>
    <lineage>
        <taxon>Bacteria</taxon>
        <taxon>Bacillati</taxon>
        <taxon>Bacillota</taxon>
        <taxon>Clostridia</taxon>
        <taxon>Peptostreptococcales</taxon>
        <taxon>Peptostreptococcaceae</taxon>
        <taxon>Peptostreptococcus</taxon>
    </lineage>
</organism>
<dbReference type="InterPro" id="IPR038718">
    <property type="entry name" value="SNF2-like_sf"/>
</dbReference>
<dbReference type="SMART" id="SM00487">
    <property type="entry name" value="DEXDc"/>
    <property type="match status" value="1"/>
</dbReference>
<evidence type="ECO:0000259" key="4">
    <source>
        <dbReference type="PROSITE" id="PS50966"/>
    </source>
</evidence>
<dbReference type="Gene3D" id="3.40.50.300">
    <property type="entry name" value="P-loop containing nucleotide triphosphate hydrolases"/>
    <property type="match status" value="1"/>
</dbReference>
<keyword evidence="7" id="KW-0547">Nucleotide-binding</keyword>
<evidence type="ECO:0000256" key="1">
    <source>
        <dbReference type="ARBA" id="ARBA00022801"/>
    </source>
</evidence>
<feature type="coiled-coil region" evidence="3">
    <location>
        <begin position="116"/>
        <end position="146"/>
    </location>
</feature>
<dbReference type="CDD" id="cd18793">
    <property type="entry name" value="SF2_C_SNF"/>
    <property type="match status" value="1"/>
</dbReference>
<evidence type="ECO:0000256" key="3">
    <source>
        <dbReference type="SAM" id="Coils"/>
    </source>
</evidence>
<feature type="domain" description="SWIM-type" evidence="4">
    <location>
        <begin position="61"/>
        <end position="98"/>
    </location>
</feature>
<dbReference type="Proteomes" id="UP001164187">
    <property type="component" value="Chromosome"/>
</dbReference>
<dbReference type="PANTHER" id="PTHR10799">
    <property type="entry name" value="SNF2/RAD54 HELICASE FAMILY"/>
    <property type="match status" value="1"/>
</dbReference>
<dbReference type="RefSeq" id="WP_269310694.1">
    <property type="nucleotide sequence ID" value="NZ_CP114052.1"/>
</dbReference>
<dbReference type="InterPro" id="IPR014001">
    <property type="entry name" value="Helicase_ATP-bd"/>
</dbReference>
<keyword evidence="7" id="KW-0347">Helicase</keyword>
<dbReference type="GO" id="GO:0004386">
    <property type="term" value="F:helicase activity"/>
    <property type="evidence" value="ECO:0007669"/>
    <property type="project" value="UniProtKB-KW"/>
</dbReference>
<dbReference type="Pfam" id="PF08455">
    <property type="entry name" value="SNF2_assoc"/>
    <property type="match status" value="1"/>
</dbReference>
<evidence type="ECO:0000256" key="2">
    <source>
        <dbReference type="PROSITE-ProRule" id="PRU00325"/>
    </source>
</evidence>
<reference evidence="7" key="1">
    <citation type="submission" date="2022-12" db="EMBL/GenBank/DDBJ databases">
        <title>Peptostreptococcus.</title>
        <authorList>
            <person name="Lee S.H."/>
        </authorList>
    </citation>
    <scope>NUCLEOTIDE SEQUENCE</scope>
    <source>
        <strain evidence="7">CBA3647</strain>
    </source>
</reference>
<keyword evidence="2" id="KW-0479">Metal-binding</keyword>
<keyword evidence="2" id="KW-0862">Zinc</keyword>
<feature type="domain" description="Helicase ATP-binding" evidence="5">
    <location>
        <begin position="623"/>
        <end position="780"/>
    </location>
</feature>
<dbReference type="SMART" id="SM00490">
    <property type="entry name" value="HELICc"/>
    <property type="match status" value="1"/>
</dbReference>
<dbReference type="PROSITE" id="PS51194">
    <property type="entry name" value="HELICASE_CTER"/>
    <property type="match status" value="1"/>
</dbReference>
<sequence>MKIKMDSIEQEYFLFSKNIENAKKRYKDFKFYIMKLKIEKINDDNILIKARTAIDNIDNITSLYVNTRGDYISGTCTCSQHNHMEPCWHVWMLARYIKDGDFDYPYEFNAISSENIVEFNRHIKEIENLNENISNTEIWLENLIKEETTKVILEEKNLKVNIKAKLSVYKTQTNTNSYLKFTIGNDRDYMIKDIISFINSYKNKRIIKFGKNLSVYMTEESFDKKSIDLIKIIANNPYNIENDRFYIDHNNIEELKSVFSKNESNNSENFFIKSGISLSLKLEKINENYKIKLEASLRDRLNKYVLLKDNLIISDQSIYYISKEDNRIIYDNLSNFDAKISRDIIYNERVFSKENLVDFSNYIDRKLKNIIVPNSFISLNTNNNSNIELYCDLADDDSVLLQFKSNKFSKNKLISIINVFQVLNIDGYENLNKYLDKNINVNRINESILISKEKEIDKFMEEALAVLSNFSDIYLSESMKNFNNPKKLKFAFGVRRKNNFLELDIDAENIDKDEIYGILSQYRKKKKFFKLKNGQRILIDKDELAKLDNILSDFYIKDKDLKKDIIKLDNYRIFQIDNLKKKFDVNIDKNIEDKINANIKYKINPKFKNILRNYQVDGVKWLLKLRYMELNGILADDMGLGKSLQTIAYLGSVKRTKPSIIVCPASLIFNWKNEFEKFNKEEIILPIHGSKEERDIEISSIDSQIVITSYDYLKRDIDLYEKIEFDTIIIDEAQYIKNHNTKASHSIKRLKSKYKIALTGTPIENSLSELWSIFDFIMRGYLFKYDYFTKRYERPIVLDKNEDLSSRLKYMVEPFILRRLKCQVLNELPEKIENNLYIDMSQKERDLYKANLFQLSTQIASNTDSKGNKLQILSMLTRLRQICIDPRLLYSNINKNSSKIQACMELVKQCIENNKKIILFSTFTSVLDLIIDECEKKNIDYLLLTGSTNKSDRKKNVDLFQEGNIPLFLISLKAGGTGLNLTEASVVIHIDPWWNVSAQNQATDRAYRIGQRNKVQVYNLITKNTIEEKILKMQANKKEISDNFIESSFGSFYKMNTDELMDLFTME</sequence>
<feature type="domain" description="Helicase C-terminal" evidence="6">
    <location>
        <begin position="906"/>
        <end position="1061"/>
    </location>
</feature>
<dbReference type="InterPro" id="IPR007527">
    <property type="entry name" value="Znf_SWIM"/>
</dbReference>
<keyword evidence="1" id="KW-0378">Hydrolase</keyword>
<dbReference type="InterPro" id="IPR049730">
    <property type="entry name" value="SNF2/RAD54-like_C"/>
</dbReference>
<dbReference type="SUPFAM" id="SSF52540">
    <property type="entry name" value="P-loop containing nucleoside triphosphate hydrolases"/>
    <property type="match status" value="2"/>
</dbReference>
<keyword evidence="7" id="KW-0067">ATP-binding</keyword>
<gene>
    <name evidence="7" type="ORF">O0R46_05350</name>
</gene>
<dbReference type="Gene3D" id="3.40.50.10810">
    <property type="entry name" value="Tandem AAA-ATPase domain"/>
    <property type="match status" value="1"/>
</dbReference>
<dbReference type="InterPro" id="IPR027417">
    <property type="entry name" value="P-loop_NTPase"/>
</dbReference>
<dbReference type="InterPro" id="IPR001650">
    <property type="entry name" value="Helicase_C-like"/>
</dbReference>
<dbReference type="EMBL" id="CP114052">
    <property type="protein sequence ID" value="WAW14032.1"/>
    <property type="molecule type" value="Genomic_DNA"/>
</dbReference>
<name>A0ABY7JQS5_9FIRM</name>
<keyword evidence="3" id="KW-0175">Coiled coil</keyword>
<keyword evidence="2" id="KW-0863">Zinc-finger</keyword>
<evidence type="ECO:0000313" key="7">
    <source>
        <dbReference type="EMBL" id="WAW14032.1"/>
    </source>
</evidence>
<dbReference type="InterPro" id="IPR013663">
    <property type="entry name" value="Helicase_SWF/SNF/SWI_bac"/>
</dbReference>
<accession>A0ABY7JQS5</accession>
<evidence type="ECO:0000313" key="8">
    <source>
        <dbReference type="Proteomes" id="UP001164187"/>
    </source>
</evidence>
<dbReference type="Pfam" id="PF00176">
    <property type="entry name" value="SNF2-rel_dom"/>
    <property type="match status" value="1"/>
</dbReference>
<evidence type="ECO:0000259" key="5">
    <source>
        <dbReference type="PROSITE" id="PS51192"/>
    </source>
</evidence>
<keyword evidence="8" id="KW-1185">Reference proteome</keyword>
<dbReference type="InterPro" id="IPR000330">
    <property type="entry name" value="SNF2_N"/>
</dbReference>
<dbReference type="PROSITE" id="PS50966">
    <property type="entry name" value="ZF_SWIM"/>
    <property type="match status" value="1"/>
</dbReference>
<dbReference type="CDD" id="cd18012">
    <property type="entry name" value="DEXQc_arch_SWI2_SNF2"/>
    <property type="match status" value="1"/>
</dbReference>